<dbReference type="AlphaFoldDB" id="A0A6A5GY25"/>
<comment type="caution">
    <text evidence="3">The sequence shown here is derived from an EMBL/GenBank/DDBJ whole genome shotgun (WGS) entry which is preliminary data.</text>
</comment>
<evidence type="ECO:0000256" key="2">
    <source>
        <dbReference type="SAM" id="SignalP"/>
    </source>
</evidence>
<dbReference type="EMBL" id="WUAV01000004">
    <property type="protein sequence ID" value="KAF1759445.1"/>
    <property type="molecule type" value="Genomic_DNA"/>
</dbReference>
<dbReference type="GeneID" id="9806107"/>
<dbReference type="Proteomes" id="UP000483820">
    <property type="component" value="Chromosome IV"/>
</dbReference>
<feature type="chain" id="PRO_5025621772" evidence="2">
    <location>
        <begin position="22"/>
        <end position="75"/>
    </location>
</feature>
<evidence type="ECO:0000313" key="4">
    <source>
        <dbReference type="Proteomes" id="UP000483820"/>
    </source>
</evidence>
<dbReference type="RefSeq" id="XP_003094838.2">
    <property type="nucleotide sequence ID" value="XM_003094790.2"/>
</dbReference>
<evidence type="ECO:0000256" key="1">
    <source>
        <dbReference type="SAM" id="MobiDB-lite"/>
    </source>
</evidence>
<evidence type="ECO:0000313" key="3">
    <source>
        <dbReference type="EMBL" id="KAF1759445.1"/>
    </source>
</evidence>
<reference evidence="3 4" key="1">
    <citation type="submission" date="2019-12" db="EMBL/GenBank/DDBJ databases">
        <title>Chromosome-level assembly of the Caenorhabditis remanei genome.</title>
        <authorList>
            <person name="Teterina A.A."/>
            <person name="Willis J.H."/>
            <person name="Phillips P.C."/>
        </authorList>
    </citation>
    <scope>NUCLEOTIDE SEQUENCE [LARGE SCALE GENOMIC DNA]</scope>
    <source>
        <strain evidence="3 4">PX506</strain>
        <tissue evidence="3">Whole organism</tissue>
    </source>
</reference>
<organism evidence="3 4">
    <name type="scientific">Caenorhabditis remanei</name>
    <name type="common">Caenorhabditis vulgaris</name>
    <dbReference type="NCBI Taxonomy" id="31234"/>
    <lineage>
        <taxon>Eukaryota</taxon>
        <taxon>Metazoa</taxon>
        <taxon>Ecdysozoa</taxon>
        <taxon>Nematoda</taxon>
        <taxon>Chromadorea</taxon>
        <taxon>Rhabditida</taxon>
        <taxon>Rhabditina</taxon>
        <taxon>Rhabditomorpha</taxon>
        <taxon>Rhabditoidea</taxon>
        <taxon>Rhabditidae</taxon>
        <taxon>Peloderinae</taxon>
        <taxon>Caenorhabditis</taxon>
    </lineage>
</organism>
<feature type="region of interest" description="Disordered" evidence="1">
    <location>
        <begin position="23"/>
        <end position="75"/>
    </location>
</feature>
<dbReference type="CTD" id="9806107"/>
<feature type="signal peptide" evidence="2">
    <location>
        <begin position="1"/>
        <end position="21"/>
    </location>
</feature>
<proteinExistence type="predicted"/>
<accession>A0A6A5GY25</accession>
<dbReference type="KEGG" id="crq:GCK72_015912"/>
<protein>
    <submittedName>
        <fullName evidence="3">Uncharacterized protein</fullName>
    </submittedName>
</protein>
<name>A0A6A5GY25_CAERE</name>
<sequence length="75" mass="8643">MKFLAIFLVILSVFNMVMVEANESTQKPRQPLNRRRRPDGNRNFGFNLKNSKIGAKGFDPVPRVPRRGGRPMMIE</sequence>
<keyword evidence="2" id="KW-0732">Signal</keyword>
<gene>
    <name evidence="3" type="ORF">GCK72_015912</name>
</gene>